<dbReference type="EC" id="3.4.19.3" evidence="9"/>
<comment type="function">
    <text evidence="2 9">Removes 5-oxoproline from various penultimate amino acid residues except L-proline.</text>
</comment>
<reference evidence="14" key="2">
    <citation type="submission" date="2018-06" db="EMBL/GenBank/DDBJ databases">
        <authorList>
            <consortium name="Pathogen Informatics"/>
            <person name="Doyle S."/>
        </authorList>
    </citation>
    <scope>NUCLEOTIDE SEQUENCE [LARGE SCALE GENOMIC DNA]</scope>
    <source>
        <strain evidence="14">NCTC12218</strain>
    </source>
</reference>
<dbReference type="SUPFAM" id="SSF53182">
    <property type="entry name" value="Pyrrolidone carboxyl peptidase (pyroglutamate aminopeptidase)"/>
    <property type="match status" value="1"/>
</dbReference>
<feature type="active site" evidence="9">
    <location>
        <position position="165"/>
    </location>
</feature>
<evidence type="ECO:0000256" key="3">
    <source>
        <dbReference type="ARBA" id="ARBA00004496"/>
    </source>
</evidence>
<accession>A0A7Z7QNQ9</accession>
<dbReference type="GO" id="GO:0016920">
    <property type="term" value="F:pyroglutamyl-peptidase activity"/>
    <property type="evidence" value="ECO:0007669"/>
    <property type="project" value="UniProtKB-UniRule"/>
</dbReference>
<keyword evidence="7 9" id="KW-0378">Hydrolase</keyword>
<evidence type="ECO:0000256" key="5">
    <source>
        <dbReference type="ARBA" id="ARBA00022490"/>
    </source>
</evidence>
<organism evidence="14">
    <name type="scientific">Staphylococcus schleiferi</name>
    <dbReference type="NCBI Taxonomy" id="1295"/>
    <lineage>
        <taxon>Bacteria</taxon>
        <taxon>Bacillati</taxon>
        <taxon>Bacillota</taxon>
        <taxon>Bacilli</taxon>
        <taxon>Bacillales</taxon>
        <taxon>Staphylococcaceae</taxon>
        <taxon>Staphylococcus</taxon>
    </lineage>
</organism>
<feature type="active site" evidence="9 11">
    <location>
        <position position="141"/>
    </location>
</feature>
<keyword evidence="5 9" id="KW-0963">Cytoplasm</keyword>
<dbReference type="Proteomes" id="UP000572988">
    <property type="component" value="Unassembled WGS sequence"/>
</dbReference>
<dbReference type="InterPro" id="IPR036440">
    <property type="entry name" value="Peptidase_C15-like_sf"/>
</dbReference>
<dbReference type="Pfam" id="PF01470">
    <property type="entry name" value="Peptidase_C15"/>
    <property type="match status" value="1"/>
</dbReference>
<comment type="similarity">
    <text evidence="4 9">Belongs to the peptidase C15 family.</text>
</comment>
<comment type="subunit">
    <text evidence="9">Homotetramer.</text>
</comment>
<evidence type="ECO:0000313" key="13">
    <source>
        <dbReference type="EMBL" id="NHA34951.1"/>
    </source>
</evidence>
<reference evidence="13 16" key="1">
    <citation type="submission" date="2018-01" db="EMBL/GenBank/DDBJ databases">
        <title>Complete genome sequence of Staphylococcus Scheliferi isolated from human.</title>
        <authorList>
            <person name="Abouelkhair M.A."/>
            <person name="Bemis D.A."/>
            <person name="Kania S.A."/>
        </authorList>
    </citation>
    <scope>NUCLEOTIDE SEQUENCE [LARGE SCALE GENOMIC DNA]</scope>
    <source>
        <strain evidence="13 16">ATCC 43808</strain>
    </source>
</reference>
<gene>
    <name evidence="14" type="primary">pcp_1</name>
    <name evidence="9 13" type="synonym">pcp</name>
    <name evidence="13" type="ORF">C1O36_10800</name>
    <name evidence="14" type="ORF">NCTC12218_00590</name>
</gene>
<dbReference type="PRINTS" id="PR00706">
    <property type="entry name" value="PYROGLUPTASE"/>
</dbReference>
<evidence type="ECO:0000256" key="4">
    <source>
        <dbReference type="ARBA" id="ARBA00006641"/>
    </source>
</evidence>
<evidence type="ECO:0000313" key="15">
    <source>
        <dbReference type="Proteomes" id="UP000264146"/>
    </source>
</evidence>
<reference evidence="12 15" key="3">
    <citation type="submission" date="2020-11" db="EMBL/GenBank/DDBJ databases">
        <authorList>
            <consortium name="Pathogen Informatics"/>
        </authorList>
    </citation>
    <scope>NUCLEOTIDE SEQUENCE [LARGE SCALE GENOMIC DNA]</scope>
    <source>
        <strain evidence="12 15">NCTC12218</strain>
    </source>
</reference>
<dbReference type="EMBL" id="LR962863">
    <property type="protein sequence ID" value="CAD7359003.1"/>
    <property type="molecule type" value="Genomic_DNA"/>
</dbReference>
<evidence type="ECO:0000256" key="2">
    <source>
        <dbReference type="ARBA" id="ARBA00002280"/>
    </source>
</evidence>
<evidence type="ECO:0000256" key="11">
    <source>
        <dbReference type="PROSITE-ProRule" id="PRU10077"/>
    </source>
</evidence>
<dbReference type="NCBIfam" id="NF009676">
    <property type="entry name" value="PRK13197.1"/>
    <property type="match status" value="1"/>
</dbReference>
<dbReference type="Gene3D" id="3.40.630.20">
    <property type="entry name" value="Peptidase C15, pyroglutamyl peptidase I-like"/>
    <property type="match status" value="1"/>
</dbReference>
<dbReference type="InterPro" id="IPR000816">
    <property type="entry name" value="Peptidase_C15"/>
</dbReference>
<name>A0A7Z7QNQ9_STASC</name>
<dbReference type="InterPro" id="IPR029762">
    <property type="entry name" value="PGP-I_bact-type"/>
</dbReference>
<dbReference type="AlphaFoldDB" id="A0A7Z7QNQ9"/>
<dbReference type="HAMAP" id="MF_00417">
    <property type="entry name" value="Pyrrolid_peptidase"/>
    <property type="match status" value="1"/>
</dbReference>
<keyword evidence="16" id="KW-1185">Reference proteome</keyword>
<evidence type="ECO:0000313" key="12">
    <source>
        <dbReference type="EMBL" id="CAD7359003.1"/>
    </source>
</evidence>
<dbReference type="InterPro" id="IPR016125">
    <property type="entry name" value="Peptidase_C15-like"/>
</dbReference>
<sequence length="213" mass="23223">MNVLVTAFDPFGGESINPALQAVQKLPDTIEGHQVDKLEIPTVFHKSMAVIKEKLEQTHYDVVIAVGQAGGRFEITPERVAINVDDARIADNEGQQPIDQPIQEDGAPAYFATLPVKRIVEAIRAEGIPSSLSNSAGTFVCNHIMYQLAYAAERDYPGLKTGFIHVPFTPKQVINKPGQPSMSVDMMVQGLEAAIKVCLNYDSDIQTVHGTTH</sequence>
<dbReference type="Proteomes" id="UP000264146">
    <property type="component" value="Chromosome"/>
</dbReference>
<dbReference type="GO" id="GO:0006508">
    <property type="term" value="P:proteolysis"/>
    <property type="evidence" value="ECO:0007669"/>
    <property type="project" value="UniProtKB-KW"/>
</dbReference>
<dbReference type="PIRSF" id="PIRSF015592">
    <property type="entry name" value="Prld-crbxl_pptds"/>
    <property type="match status" value="1"/>
</dbReference>
<dbReference type="GeneID" id="93789320"/>
<dbReference type="GO" id="GO:0005829">
    <property type="term" value="C:cytosol"/>
    <property type="evidence" value="ECO:0007669"/>
    <property type="project" value="InterPro"/>
</dbReference>
<dbReference type="RefSeq" id="WP_016426289.1">
    <property type="nucleotide sequence ID" value="NZ_CABKRV010000002.1"/>
</dbReference>
<protein>
    <recommendedName>
        <fullName evidence="9">Pyrrolidone-carboxylate peptidase</fullName>
        <ecNumber evidence="9">3.4.19.3</ecNumber>
    </recommendedName>
    <alternativeName>
        <fullName evidence="9">5-oxoprolyl-peptidase</fullName>
    </alternativeName>
    <alternativeName>
        <fullName evidence="9">Pyroglutamyl-peptidase I</fullName>
        <shortName evidence="9">PGP-I</shortName>
        <shortName evidence="9">Pyrase</shortName>
    </alternativeName>
</protein>
<dbReference type="InterPro" id="IPR033694">
    <property type="entry name" value="PGPEP1_Cys_AS"/>
</dbReference>
<evidence type="ECO:0000256" key="10">
    <source>
        <dbReference type="PROSITE-ProRule" id="PRU10076"/>
    </source>
</evidence>
<dbReference type="FunFam" id="3.40.630.20:FF:000001">
    <property type="entry name" value="Pyrrolidone-carboxylate peptidase"/>
    <property type="match status" value="1"/>
</dbReference>
<evidence type="ECO:0000256" key="8">
    <source>
        <dbReference type="ARBA" id="ARBA00022807"/>
    </source>
</evidence>
<evidence type="ECO:0000313" key="14">
    <source>
        <dbReference type="EMBL" id="SUM87346.1"/>
    </source>
</evidence>
<evidence type="ECO:0000256" key="9">
    <source>
        <dbReference type="HAMAP-Rule" id="MF_00417"/>
    </source>
</evidence>
<dbReference type="NCBIfam" id="TIGR00504">
    <property type="entry name" value="pyro_pdase"/>
    <property type="match status" value="1"/>
</dbReference>
<dbReference type="PROSITE" id="PS01333">
    <property type="entry name" value="PYRASE_GLU"/>
    <property type="match status" value="1"/>
</dbReference>
<proteinExistence type="inferred from homology"/>
<keyword evidence="8 9" id="KW-0788">Thiol protease</keyword>
<evidence type="ECO:0000256" key="6">
    <source>
        <dbReference type="ARBA" id="ARBA00022670"/>
    </source>
</evidence>
<dbReference type="CDD" id="cd00501">
    <property type="entry name" value="Peptidase_C15"/>
    <property type="match status" value="1"/>
</dbReference>
<dbReference type="PROSITE" id="PS01334">
    <property type="entry name" value="PYRASE_CYS"/>
    <property type="match status" value="1"/>
</dbReference>
<dbReference type="EMBL" id="UHEF01000001">
    <property type="protein sequence ID" value="SUM87346.1"/>
    <property type="molecule type" value="Genomic_DNA"/>
</dbReference>
<dbReference type="InterPro" id="IPR033693">
    <property type="entry name" value="PGPEP1_Glu_AS"/>
</dbReference>
<evidence type="ECO:0000256" key="1">
    <source>
        <dbReference type="ARBA" id="ARBA00001770"/>
    </source>
</evidence>
<keyword evidence="6 9" id="KW-0645">Protease</keyword>
<evidence type="ECO:0000256" key="7">
    <source>
        <dbReference type="ARBA" id="ARBA00022801"/>
    </source>
</evidence>
<dbReference type="EMBL" id="POVK01000045">
    <property type="protein sequence ID" value="NHA34951.1"/>
    <property type="molecule type" value="Genomic_DNA"/>
</dbReference>
<evidence type="ECO:0000313" key="16">
    <source>
        <dbReference type="Proteomes" id="UP000572988"/>
    </source>
</evidence>
<comment type="catalytic activity">
    <reaction evidence="1 9 10">
        <text>Release of an N-terminal pyroglutamyl group from a polypeptide, the second amino acid generally not being Pro.</text>
        <dbReference type="EC" id="3.4.19.3"/>
    </reaction>
</comment>
<dbReference type="PANTHER" id="PTHR23402:SF1">
    <property type="entry name" value="PYROGLUTAMYL-PEPTIDASE I"/>
    <property type="match status" value="1"/>
</dbReference>
<comment type="subcellular location">
    <subcellularLocation>
        <location evidence="3 9">Cytoplasm</location>
    </subcellularLocation>
</comment>
<dbReference type="PANTHER" id="PTHR23402">
    <property type="entry name" value="PROTEASE FAMILY C15 PYROGLUTAMYL-PEPTIDASE I-RELATED"/>
    <property type="match status" value="1"/>
</dbReference>
<feature type="active site" evidence="9 10">
    <location>
        <position position="78"/>
    </location>
</feature>